<dbReference type="InterPro" id="IPR002563">
    <property type="entry name" value="Flavin_Rdtase-like_dom"/>
</dbReference>
<evidence type="ECO:0000256" key="1">
    <source>
        <dbReference type="ARBA" id="ARBA00001917"/>
    </source>
</evidence>
<evidence type="ECO:0000313" key="7">
    <source>
        <dbReference type="Proteomes" id="UP001556367"/>
    </source>
</evidence>
<dbReference type="InterPro" id="IPR012349">
    <property type="entry name" value="Split_barrel_FMN-bd"/>
</dbReference>
<dbReference type="Gene3D" id="2.30.110.10">
    <property type="entry name" value="Electron Transport, Fmn-binding Protein, Chain A"/>
    <property type="match status" value="1"/>
</dbReference>
<organism evidence="6 7">
    <name type="scientific">Hohenbuehelia grisea</name>
    <dbReference type="NCBI Taxonomy" id="104357"/>
    <lineage>
        <taxon>Eukaryota</taxon>
        <taxon>Fungi</taxon>
        <taxon>Dikarya</taxon>
        <taxon>Basidiomycota</taxon>
        <taxon>Agaricomycotina</taxon>
        <taxon>Agaricomycetes</taxon>
        <taxon>Agaricomycetidae</taxon>
        <taxon>Agaricales</taxon>
        <taxon>Pleurotineae</taxon>
        <taxon>Pleurotaceae</taxon>
        <taxon>Hohenbuehelia</taxon>
    </lineage>
</organism>
<evidence type="ECO:0000313" key="6">
    <source>
        <dbReference type="EMBL" id="KAL0947822.1"/>
    </source>
</evidence>
<name>A0ABR3IX55_9AGAR</name>
<dbReference type="SMART" id="SM00903">
    <property type="entry name" value="Flavin_Reduct"/>
    <property type="match status" value="1"/>
</dbReference>
<keyword evidence="3" id="KW-0288">FMN</keyword>
<gene>
    <name evidence="6" type="ORF">HGRIS_013890</name>
</gene>
<proteinExistence type="inferred from homology"/>
<dbReference type="EMBL" id="JASNQZ010000015">
    <property type="protein sequence ID" value="KAL0947822.1"/>
    <property type="molecule type" value="Genomic_DNA"/>
</dbReference>
<accession>A0ABR3IX55</accession>
<feature type="domain" description="Flavin reductase like" evidence="5">
    <location>
        <begin position="105"/>
        <end position="265"/>
    </location>
</feature>
<sequence length="314" mass="34814">MSEWWRDVRRARSASTRTRSVCHESTPLYPNHIISLNAQHYMADLPPFTPSTFKQTEAPVPDWQSGQSVTESAEGREWIAGEEQGWKVIDTAAENPMNLYKLMISGIVPRPIAFVSSVSADGVENLAPFSWFNMVTHNPPVISVSVSAASGRPGDLKDTASNIKATKEFTVNVISEPWVQNANFCSMDMPPEVSEWPSSGLTKADSVIVRAPRVKESAFSMECELLQPVEVVNPQTGKPTTTLILGLVKYIHVRNDMLNERGNVDPAKFKPVSRMGDITYATLGDGFRLPRPLWKDEEENVMKAVAERPEGSNL</sequence>
<dbReference type="PANTHER" id="PTHR33798:SF5">
    <property type="entry name" value="FLAVIN REDUCTASE LIKE DOMAIN-CONTAINING PROTEIN"/>
    <property type="match status" value="1"/>
</dbReference>
<evidence type="ECO:0000259" key="5">
    <source>
        <dbReference type="SMART" id="SM00903"/>
    </source>
</evidence>
<evidence type="ECO:0000256" key="4">
    <source>
        <dbReference type="ARBA" id="ARBA00038054"/>
    </source>
</evidence>
<dbReference type="PANTHER" id="PTHR33798">
    <property type="entry name" value="FLAVOPROTEIN OXYGENASE"/>
    <property type="match status" value="1"/>
</dbReference>
<reference evidence="7" key="1">
    <citation type="submission" date="2024-06" db="EMBL/GenBank/DDBJ databases">
        <title>Multi-omics analyses provide insights into the biosynthesis of the anticancer antibiotic pleurotin in Hohenbuehelia grisea.</title>
        <authorList>
            <person name="Weaver J.A."/>
            <person name="Alberti F."/>
        </authorList>
    </citation>
    <scope>NUCLEOTIDE SEQUENCE [LARGE SCALE GENOMIC DNA]</scope>
    <source>
        <strain evidence="7">T-177</strain>
    </source>
</reference>
<comment type="cofactor">
    <cofactor evidence="1">
        <name>FMN</name>
        <dbReference type="ChEBI" id="CHEBI:58210"/>
    </cofactor>
</comment>
<dbReference type="Pfam" id="PF01613">
    <property type="entry name" value="Flavin_Reduct"/>
    <property type="match status" value="1"/>
</dbReference>
<dbReference type="Proteomes" id="UP001556367">
    <property type="component" value="Unassembled WGS sequence"/>
</dbReference>
<keyword evidence="7" id="KW-1185">Reference proteome</keyword>
<keyword evidence="2" id="KW-0285">Flavoprotein</keyword>
<dbReference type="SUPFAM" id="SSF50475">
    <property type="entry name" value="FMN-binding split barrel"/>
    <property type="match status" value="1"/>
</dbReference>
<evidence type="ECO:0000256" key="2">
    <source>
        <dbReference type="ARBA" id="ARBA00022630"/>
    </source>
</evidence>
<evidence type="ECO:0000256" key="3">
    <source>
        <dbReference type="ARBA" id="ARBA00022643"/>
    </source>
</evidence>
<comment type="caution">
    <text evidence="6">The sequence shown here is derived from an EMBL/GenBank/DDBJ whole genome shotgun (WGS) entry which is preliminary data.</text>
</comment>
<comment type="similarity">
    <text evidence="4">Belongs to the flavoredoxin family.</text>
</comment>
<protein>
    <recommendedName>
        <fullName evidence="5">Flavin reductase like domain-containing protein</fullName>
    </recommendedName>
</protein>